<protein>
    <submittedName>
        <fullName evidence="4">Alpha/beta hydrolase fold domain-containing protein</fullName>
    </submittedName>
</protein>
<dbReference type="AlphaFoldDB" id="A0A927JD38"/>
<feature type="transmembrane region" description="Helical" evidence="2">
    <location>
        <begin position="6"/>
        <end position="28"/>
    </location>
</feature>
<comment type="caution">
    <text evidence="4">The sequence shown here is derived from an EMBL/GenBank/DDBJ whole genome shotgun (WGS) entry which is preliminary data.</text>
</comment>
<keyword evidence="2" id="KW-0812">Transmembrane</keyword>
<reference evidence="4" key="1">
    <citation type="submission" date="2020-09" db="EMBL/GenBank/DDBJ databases">
        <title>Hoyosella lacisalsi sp. nov., a halotolerant actinobacterium isolated from soil of Lake Gudzhirganskoe.</title>
        <authorList>
            <person name="Yang Q."/>
            <person name="Guo P.Y."/>
            <person name="Liu S.W."/>
            <person name="Li F.N."/>
            <person name="Sun C.H."/>
        </authorList>
    </citation>
    <scope>NUCLEOTIDE SEQUENCE</scope>
    <source>
        <strain evidence="4">G463</strain>
    </source>
</reference>
<sequence length="411" mass="44881">MNGLELFTSLALLATGAAVLALVVNAVWPRTSGRPVIVSWPAAWLAIEMPVHVLLGGIIAVAVLVAFGGIHPLGIAGLVLFGAGAAGLAWFAYRSRATRIAADPPLPEMAARSGPEYPGSHVLLPWLPWRRRDIQRINNVVYSRHGNLGLKLDITLPRDGEVPDGGRPAIIQVHGGGWSVGSRKDQAIPLLTHLAANGWVGFNIDYRLSPRSRWPDHIVDVKQAIAWVREHAGEYGIDPSFIAITGGSAGGHLAALAALTSGDPLFQPGFEDADTSIAACVAFYGVYDLLDEDRHHFRPIGSLLQRRVFRTRRKEQPDLFRAASPLHRITAEAPPFLVVHGDQDSLVTVEEGRRFAMKLREKSRKPAHYVEVAGGQHSFDLVPSWRTIRALAVVEQFLATAWQEHREHASR</sequence>
<accession>A0A927JD38</accession>
<dbReference type="Pfam" id="PF20434">
    <property type="entry name" value="BD-FAE"/>
    <property type="match status" value="1"/>
</dbReference>
<feature type="transmembrane region" description="Helical" evidence="2">
    <location>
        <begin position="40"/>
        <end position="67"/>
    </location>
</feature>
<keyword evidence="1 4" id="KW-0378">Hydrolase</keyword>
<dbReference type="PANTHER" id="PTHR48081">
    <property type="entry name" value="AB HYDROLASE SUPERFAMILY PROTEIN C4A8.06C"/>
    <property type="match status" value="1"/>
</dbReference>
<dbReference type="InterPro" id="IPR050300">
    <property type="entry name" value="GDXG_lipolytic_enzyme"/>
</dbReference>
<dbReference type="InterPro" id="IPR049492">
    <property type="entry name" value="BD-FAE-like_dom"/>
</dbReference>
<feature type="transmembrane region" description="Helical" evidence="2">
    <location>
        <begin position="73"/>
        <end position="93"/>
    </location>
</feature>
<name>A0A927JD38_9ACTN</name>
<dbReference type="GO" id="GO:0016787">
    <property type="term" value="F:hydrolase activity"/>
    <property type="evidence" value="ECO:0007669"/>
    <property type="project" value="UniProtKB-KW"/>
</dbReference>
<evidence type="ECO:0000256" key="2">
    <source>
        <dbReference type="SAM" id="Phobius"/>
    </source>
</evidence>
<dbReference type="Gene3D" id="3.40.50.1820">
    <property type="entry name" value="alpha/beta hydrolase"/>
    <property type="match status" value="1"/>
</dbReference>
<evidence type="ECO:0000313" key="5">
    <source>
        <dbReference type="Proteomes" id="UP000642993"/>
    </source>
</evidence>
<dbReference type="PANTHER" id="PTHR48081:SF33">
    <property type="entry name" value="KYNURENINE FORMAMIDASE"/>
    <property type="match status" value="1"/>
</dbReference>
<gene>
    <name evidence="4" type="ORF">HT102_11360</name>
</gene>
<organism evidence="4 5">
    <name type="scientific">Lolliginicoccus lacisalsi</name>
    <dbReference type="NCBI Taxonomy" id="2742202"/>
    <lineage>
        <taxon>Bacteria</taxon>
        <taxon>Bacillati</taxon>
        <taxon>Actinomycetota</taxon>
        <taxon>Actinomycetes</taxon>
        <taxon>Mycobacteriales</taxon>
        <taxon>Hoyosellaceae</taxon>
        <taxon>Lolliginicoccus</taxon>
    </lineage>
</organism>
<evidence type="ECO:0000259" key="3">
    <source>
        <dbReference type="Pfam" id="PF20434"/>
    </source>
</evidence>
<feature type="domain" description="BD-FAE-like" evidence="3">
    <location>
        <begin position="152"/>
        <end position="359"/>
    </location>
</feature>
<keyword evidence="5" id="KW-1185">Reference proteome</keyword>
<keyword evidence="2" id="KW-0472">Membrane</keyword>
<proteinExistence type="predicted"/>
<dbReference type="Proteomes" id="UP000642993">
    <property type="component" value="Unassembled WGS sequence"/>
</dbReference>
<dbReference type="SUPFAM" id="SSF53474">
    <property type="entry name" value="alpha/beta-Hydrolases"/>
    <property type="match status" value="1"/>
</dbReference>
<dbReference type="EMBL" id="JACYWE010000006">
    <property type="protein sequence ID" value="MBD8507086.1"/>
    <property type="molecule type" value="Genomic_DNA"/>
</dbReference>
<evidence type="ECO:0000313" key="4">
    <source>
        <dbReference type="EMBL" id="MBD8507086.1"/>
    </source>
</evidence>
<keyword evidence="2" id="KW-1133">Transmembrane helix</keyword>
<evidence type="ECO:0000256" key="1">
    <source>
        <dbReference type="ARBA" id="ARBA00022801"/>
    </source>
</evidence>
<dbReference type="InterPro" id="IPR029058">
    <property type="entry name" value="AB_hydrolase_fold"/>
</dbReference>
<dbReference type="RefSeq" id="WP_192039537.1">
    <property type="nucleotide sequence ID" value="NZ_JACYWE010000006.1"/>
</dbReference>